<proteinExistence type="predicted"/>
<accession>A0A923LIG1</accession>
<dbReference type="Gene3D" id="2.40.50.390">
    <property type="entry name" value="Conjugative transposon protein, DUF961"/>
    <property type="match status" value="1"/>
</dbReference>
<comment type="caution">
    <text evidence="1">The sequence shown here is derived from an EMBL/GenBank/DDBJ whole genome shotgun (WGS) entry which is preliminary data.</text>
</comment>
<dbReference type="EMBL" id="JACOPF010000002">
    <property type="protein sequence ID" value="MBC5689261.1"/>
    <property type="molecule type" value="Genomic_DNA"/>
</dbReference>
<dbReference type="Proteomes" id="UP000652477">
    <property type="component" value="Unassembled WGS sequence"/>
</dbReference>
<protein>
    <submittedName>
        <fullName evidence="1">Uncharacterized protein</fullName>
    </submittedName>
</protein>
<dbReference type="AlphaFoldDB" id="A0A923LIG1"/>
<evidence type="ECO:0000313" key="2">
    <source>
        <dbReference type="Proteomes" id="UP000652477"/>
    </source>
</evidence>
<evidence type="ECO:0000313" key="1">
    <source>
        <dbReference type="EMBL" id="MBC5689261.1"/>
    </source>
</evidence>
<name>A0A923LIG1_9FIRM</name>
<gene>
    <name evidence="1" type="ORF">H8S37_10070</name>
</gene>
<keyword evidence="2" id="KW-1185">Reference proteome</keyword>
<reference evidence="1" key="1">
    <citation type="submission" date="2020-08" db="EMBL/GenBank/DDBJ databases">
        <title>Genome public.</title>
        <authorList>
            <person name="Liu C."/>
            <person name="Sun Q."/>
        </authorList>
    </citation>
    <scope>NUCLEOTIDE SEQUENCE</scope>
    <source>
        <strain evidence="1">NSJ-55</strain>
    </source>
</reference>
<sequence>MEICLRKELVTDALGELRYLGADFTYYYDDKLKRRTEQITALTVHLGSARLGNSIDIRVKSMELPKIPPYSFVELDGLVYRPYAIKVGERGELKEYFECDNIRAIPNKAS</sequence>
<organism evidence="1 2">
    <name type="scientific">Mediterraneibacter hominis</name>
    <dbReference type="NCBI Taxonomy" id="2763054"/>
    <lineage>
        <taxon>Bacteria</taxon>
        <taxon>Bacillati</taxon>
        <taxon>Bacillota</taxon>
        <taxon>Clostridia</taxon>
        <taxon>Lachnospirales</taxon>
        <taxon>Lachnospiraceae</taxon>
        <taxon>Mediterraneibacter</taxon>
    </lineage>
</organism>
<dbReference type="RefSeq" id="WP_186875936.1">
    <property type="nucleotide sequence ID" value="NZ_JACOPF010000002.1"/>
</dbReference>
<dbReference type="InterPro" id="IPR038620">
    <property type="entry name" value="YdcP-like_sf"/>
</dbReference>